<dbReference type="AlphaFoldDB" id="A0A367K3Y3"/>
<reference evidence="1 2" key="1">
    <citation type="journal article" date="2018" name="G3 (Bethesda)">
        <title>Phylogenetic and Phylogenomic Definition of Rhizopus Species.</title>
        <authorList>
            <person name="Gryganskyi A.P."/>
            <person name="Golan J."/>
            <person name="Dolatabadi S."/>
            <person name="Mondo S."/>
            <person name="Robb S."/>
            <person name="Idnurm A."/>
            <person name="Muszewska A."/>
            <person name="Steczkiewicz K."/>
            <person name="Masonjones S."/>
            <person name="Liao H.L."/>
            <person name="Gajdeczka M.T."/>
            <person name="Anike F."/>
            <person name="Vuek A."/>
            <person name="Anishchenko I.M."/>
            <person name="Voigt K."/>
            <person name="de Hoog G.S."/>
            <person name="Smith M.E."/>
            <person name="Heitman J."/>
            <person name="Vilgalys R."/>
            <person name="Stajich J.E."/>
        </authorList>
    </citation>
    <scope>NUCLEOTIDE SEQUENCE [LARGE SCALE GENOMIC DNA]</scope>
    <source>
        <strain evidence="1 2">CBS 357.93</strain>
    </source>
</reference>
<dbReference type="OrthoDB" id="2273778at2759"/>
<comment type="caution">
    <text evidence="1">The sequence shown here is derived from an EMBL/GenBank/DDBJ whole genome shotgun (WGS) entry which is preliminary data.</text>
</comment>
<organism evidence="1 2">
    <name type="scientific">Rhizopus azygosporus</name>
    <name type="common">Rhizopus microsporus var. azygosporus</name>
    <dbReference type="NCBI Taxonomy" id="86630"/>
    <lineage>
        <taxon>Eukaryota</taxon>
        <taxon>Fungi</taxon>
        <taxon>Fungi incertae sedis</taxon>
        <taxon>Mucoromycota</taxon>
        <taxon>Mucoromycotina</taxon>
        <taxon>Mucoromycetes</taxon>
        <taxon>Mucorales</taxon>
        <taxon>Mucorineae</taxon>
        <taxon>Rhizopodaceae</taxon>
        <taxon>Rhizopus</taxon>
    </lineage>
</organism>
<gene>
    <name evidence="1" type="ORF">CU097_010972</name>
</gene>
<protein>
    <submittedName>
        <fullName evidence="1">Uncharacterized protein</fullName>
    </submittedName>
</protein>
<sequence>MFAYRDHILFRWDTFSEVHDESKKKKRPNFIICTSDGIEVGCGEIKLSDTNFSDVEEDRCRAPEHLKKQLYKRLQVASEEMELLMLGFFIFGEELELSKMEFKEGRYEYSIIKLLKLPAMRATFQHMDESLEFLLEFFDMIKSTVAEKNGSVKPTISFE</sequence>
<accession>A0A367K3Y3</accession>
<evidence type="ECO:0000313" key="1">
    <source>
        <dbReference type="EMBL" id="RCH96856.1"/>
    </source>
</evidence>
<keyword evidence="2" id="KW-1185">Reference proteome</keyword>
<proteinExistence type="predicted"/>
<name>A0A367K3Y3_RHIAZ</name>
<evidence type="ECO:0000313" key="2">
    <source>
        <dbReference type="Proteomes" id="UP000252139"/>
    </source>
</evidence>
<dbReference type="EMBL" id="PJQL01000331">
    <property type="protein sequence ID" value="RCH96856.1"/>
    <property type="molecule type" value="Genomic_DNA"/>
</dbReference>
<dbReference type="Proteomes" id="UP000252139">
    <property type="component" value="Unassembled WGS sequence"/>
</dbReference>